<organism evidence="5 6">
    <name type="scientific">Vibrio inusitatus NBRC 102082</name>
    <dbReference type="NCBI Taxonomy" id="1219070"/>
    <lineage>
        <taxon>Bacteria</taxon>
        <taxon>Pseudomonadati</taxon>
        <taxon>Pseudomonadota</taxon>
        <taxon>Gammaproteobacteria</taxon>
        <taxon>Vibrionales</taxon>
        <taxon>Vibrionaceae</taxon>
        <taxon>Vibrio</taxon>
    </lineage>
</organism>
<dbReference type="OrthoDB" id="9789418at2"/>
<comment type="function">
    <text evidence="1">Could be part of a sulfur-relay system.</text>
</comment>
<evidence type="ECO:0000256" key="4">
    <source>
        <dbReference type="ARBA" id="ARBA00017149"/>
    </source>
</evidence>
<comment type="similarity">
    <text evidence="3">Belongs to the DsrF/TusC family.</text>
</comment>
<dbReference type="EMBL" id="BJLF01000009">
    <property type="protein sequence ID" value="GEA51377.1"/>
    <property type="molecule type" value="Genomic_DNA"/>
</dbReference>
<evidence type="ECO:0000256" key="3">
    <source>
        <dbReference type="ARBA" id="ARBA00005996"/>
    </source>
</evidence>
<gene>
    <name evidence="5" type="primary">tusC</name>
    <name evidence="5" type="ORF">VIN01S_21810</name>
</gene>
<dbReference type="PANTHER" id="PTHR38780:SF1">
    <property type="entry name" value="PROTEIN TUSC"/>
    <property type="match status" value="1"/>
</dbReference>
<dbReference type="SUPFAM" id="SSF75169">
    <property type="entry name" value="DsrEFH-like"/>
    <property type="match status" value="1"/>
</dbReference>
<accession>A0A4Y3HWD6</accession>
<dbReference type="InterPro" id="IPR003787">
    <property type="entry name" value="Sulphur_relay_DsrE/F-like"/>
</dbReference>
<dbReference type="Pfam" id="PF02635">
    <property type="entry name" value="DsrE"/>
    <property type="match status" value="1"/>
</dbReference>
<dbReference type="AlphaFoldDB" id="A0A4Y3HWD6"/>
<protein>
    <recommendedName>
        <fullName evidence="4">Protein TusC homolog</fullName>
    </recommendedName>
</protein>
<keyword evidence="6" id="KW-1185">Reference proteome</keyword>
<dbReference type="GO" id="GO:0005737">
    <property type="term" value="C:cytoplasm"/>
    <property type="evidence" value="ECO:0007669"/>
    <property type="project" value="UniProtKB-SubCell"/>
</dbReference>
<evidence type="ECO:0000313" key="6">
    <source>
        <dbReference type="Proteomes" id="UP000318717"/>
    </source>
</evidence>
<reference evidence="5 6" key="1">
    <citation type="submission" date="2019-06" db="EMBL/GenBank/DDBJ databases">
        <title>Whole genome shotgun sequence of Vibrio inusitatus NBRC 102082.</title>
        <authorList>
            <person name="Hosoyama A."/>
            <person name="Uohara A."/>
            <person name="Ohji S."/>
            <person name="Ichikawa N."/>
        </authorList>
    </citation>
    <scope>NUCLEOTIDE SEQUENCE [LARGE SCALE GENOMIC DNA]</scope>
    <source>
        <strain evidence="5 6">NBRC 102082</strain>
    </source>
</reference>
<comment type="caution">
    <text evidence="5">The sequence shown here is derived from an EMBL/GenBank/DDBJ whole genome shotgun (WGS) entry which is preliminary data.</text>
</comment>
<dbReference type="InterPro" id="IPR027396">
    <property type="entry name" value="DsrEFH-like"/>
</dbReference>
<dbReference type="NCBIfam" id="TIGR03010">
    <property type="entry name" value="sulf_tusC_dsrF"/>
    <property type="match status" value="1"/>
</dbReference>
<dbReference type="PANTHER" id="PTHR38780">
    <property type="entry name" value="PROTEIN TUSC"/>
    <property type="match status" value="1"/>
</dbReference>
<comment type="subcellular location">
    <subcellularLocation>
        <location evidence="2">Cytoplasm</location>
    </subcellularLocation>
</comment>
<proteinExistence type="inferred from homology"/>
<evidence type="ECO:0000256" key="1">
    <source>
        <dbReference type="ARBA" id="ARBA00002850"/>
    </source>
</evidence>
<evidence type="ECO:0000256" key="2">
    <source>
        <dbReference type="ARBA" id="ARBA00004496"/>
    </source>
</evidence>
<dbReference type="Proteomes" id="UP000318717">
    <property type="component" value="Unassembled WGS sequence"/>
</dbReference>
<dbReference type="NCBIfam" id="NF001238">
    <property type="entry name" value="PRK00211.1"/>
    <property type="match status" value="1"/>
</dbReference>
<dbReference type="Gene3D" id="3.40.1260.10">
    <property type="entry name" value="DsrEFH-like"/>
    <property type="match status" value="1"/>
</dbReference>
<dbReference type="InterPro" id="IPR017462">
    <property type="entry name" value="Sulphur_relay_TusC/DsrF"/>
</dbReference>
<sequence length="118" mass="13292">MKKITFVFSSTPHSTAQGREGLDAILATSAYSESLQLVFVGDGVSQLLKQQQPQSILSRDYISAFRLLDLYEVEEIYVCRESLNELGFTEQQLFLDAEVLDSEEIAHKLATSDVILRF</sequence>
<name>A0A4Y3HWD6_9VIBR</name>
<evidence type="ECO:0000313" key="5">
    <source>
        <dbReference type="EMBL" id="GEA51377.1"/>
    </source>
</evidence>
<dbReference type="RefSeq" id="WP_141345687.1">
    <property type="nucleotide sequence ID" value="NZ_BJLF01000009.1"/>
</dbReference>